<evidence type="ECO:0000256" key="1">
    <source>
        <dbReference type="ARBA" id="ARBA00004170"/>
    </source>
</evidence>
<keyword evidence="4" id="KW-1003">Cell membrane</keyword>
<dbReference type="RefSeq" id="WP_131417206.1">
    <property type="nucleotide sequence ID" value="NZ_SJXE01000011.1"/>
</dbReference>
<dbReference type="InterPro" id="IPR029069">
    <property type="entry name" value="HotDog_dom_sf"/>
</dbReference>
<comment type="catalytic activity">
    <reaction evidence="22">
        <text>dodecanoyl-CoA + H2O = dodecanoate + CoA + H(+)</text>
        <dbReference type="Rhea" id="RHEA:30135"/>
        <dbReference type="ChEBI" id="CHEBI:15377"/>
        <dbReference type="ChEBI" id="CHEBI:15378"/>
        <dbReference type="ChEBI" id="CHEBI:18262"/>
        <dbReference type="ChEBI" id="CHEBI:57287"/>
        <dbReference type="ChEBI" id="CHEBI:57375"/>
    </reaction>
    <physiologicalReaction direction="left-to-right" evidence="22">
        <dbReference type="Rhea" id="RHEA:30136"/>
    </physiologicalReaction>
</comment>
<dbReference type="EC" id="3.1.2.2" evidence="16"/>
<keyword evidence="12" id="KW-0966">Cell projection</keyword>
<protein>
    <recommendedName>
        <fullName evidence="17">Acyl-coenzyme A thioesterase THEM4</fullName>
        <ecNumber evidence="16">3.1.2.2</ecNumber>
    </recommendedName>
    <alternativeName>
        <fullName evidence="18">Thioesterase superfamily member 4</fullName>
    </alternativeName>
</protein>
<accession>A0ABY2AH71</accession>
<evidence type="ECO:0000256" key="10">
    <source>
        <dbReference type="ARBA" id="ARBA00023098"/>
    </source>
</evidence>
<keyword evidence="6" id="KW-0053">Apoptosis</keyword>
<keyword evidence="11" id="KW-0472">Membrane</keyword>
<evidence type="ECO:0000256" key="11">
    <source>
        <dbReference type="ARBA" id="ARBA00023136"/>
    </source>
</evidence>
<comment type="catalytic activity">
    <reaction evidence="20">
        <text>hexadecanoyl-CoA + H2O = hexadecanoate + CoA + H(+)</text>
        <dbReference type="Rhea" id="RHEA:16645"/>
        <dbReference type="ChEBI" id="CHEBI:7896"/>
        <dbReference type="ChEBI" id="CHEBI:15377"/>
        <dbReference type="ChEBI" id="CHEBI:15378"/>
        <dbReference type="ChEBI" id="CHEBI:57287"/>
        <dbReference type="ChEBI" id="CHEBI:57379"/>
        <dbReference type="EC" id="3.1.2.2"/>
    </reaction>
    <physiologicalReaction direction="left-to-right" evidence="20">
        <dbReference type="Rhea" id="RHEA:16646"/>
    </physiologicalReaction>
</comment>
<comment type="catalytic activity">
    <reaction evidence="23">
        <text>tetradecanoyl-CoA + H2O = tetradecanoate + CoA + H(+)</text>
        <dbReference type="Rhea" id="RHEA:40119"/>
        <dbReference type="ChEBI" id="CHEBI:15377"/>
        <dbReference type="ChEBI" id="CHEBI:15378"/>
        <dbReference type="ChEBI" id="CHEBI:30807"/>
        <dbReference type="ChEBI" id="CHEBI:57287"/>
        <dbReference type="ChEBI" id="CHEBI:57385"/>
    </reaction>
    <physiologicalReaction direction="left-to-right" evidence="23">
        <dbReference type="Rhea" id="RHEA:40120"/>
    </physiologicalReaction>
</comment>
<keyword evidence="8" id="KW-0276">Fatty acid metabolism</keyword>
<evidence type="ECO:0000256" key="4">
    <source>
        <dbReference type="ARBA" id="ARBA00022475"/>
    </source>
</evidence>
<comment type="similarity">
    <text evidence="15">Belongs to the THEM4/THEM5 thioesterase family.</text>
</comment>
<dbReference type="NCBIfam" id="TIGR00369">
    <property type="entry name" value="unchar_dom_1"/>
    <property type="match status" value="1"/>
</dbReference>
<evidence type="ECO:0000256" key="8">
    <source>
        <dbReference type="ARBA" id="ARBA00022832"/>
    </source>
</evidence>
<keyword evidence="5" id="KW-0963">Cytoplasm</keyword>
<evidence type="ECO:0000256" key="6">
    <source>
        <dbReference type="ARBA" id="ARBA00022703"/>
    </source>
</evidence>
<evidence type="ECO:0000256" key="18">
    <source>
        <dbReference type="ARBA" id="ARBA00043210"/>
    </source>
</evidence>
<keyword evidence="10" id="KW-0443">Lipid metabolism</keyword>
<comment type="subcellular location">
    <subcellularLocation>
        <location evidence="3">Cell projection</location>
        <location evidence="3">Ruffle membrane</location>
    </subcellularLocation>
    <subcellularLocation>
        <location evidence="2">Cytoplasm</location>
    </subcellularLocation>
    <subcellularLocation>
        <location evidence="1">Membrane</location>
        <topology evidence="1">Peripheral membrane protein</topology>
    </subcellularLocation>
</comment>
<name>A0ABY2AH71_9GAMM</name>
<dbReference type="PANTHER" id="PTHR12418">
    <property type="entry name" value="ACYL-COENZYME A THIOESTERASE THEM4"/>
    <property type="match status" value="1"/>
</dbReference>
<dbReference type="PANTHER" id="PTHR12418:SF19">
    <property type="entry name" value="ACYL-COENZYME A THIOESTERASE THEM4"/>
    <property type="match status" value="1"/>
</dbReference>
<evidence type="ECO:0000256" key="22">
    <source>
        <dbReference type="ARBA" id="ARBA00048074"/>
    </source>
</evidence>
<evidence type="ECO:0000256" key="21">
    <source>
        <dbReference type="ARBA" id="ARBA00047969"/>
    </source>
</evidence>
<dbReference type="Gene3D" id="3.10.129.10">
    <property type="entry name" value="Hotdog Thioesterase"/>
    <property type="match status" value="1"/>
</dbReference>
<evidence type="ECO:0000256" key="12">
    <source>
        <dbReference type="ARBA" id="ARBA00023273"/>
    </source>
</evidence>
<comment type="catalytic activity">
    <reaction evidence="21">
        <text>decanoyl-CoA + H2O = decanoate + CoA + H(+)</text>
        <dbReference type="Rhea" id="RHEA:40059"/>
        <dbReference type="ChEBI" id="CHEBI:15377"/>
        <dbReference type="ChEBI" id="CHEBI:15378"/>
        <dbReference type="ChEBI" id="CHEBI:27689"/>
        <dbReference type="ChEBI" id="CHEBI:57287"/>
        <dbReference type="ChEBI" id="CHEBI:61430"/>
    </reaction>
    <physiologicalReaction direction="left-to-right" evidence="21">
        <dbReference type="Rhea" id="RHEA:40060"/>
    </physiologicalReaction>
</comment>
<evidence type="ECO:0000256" key="15">
    <source>
        <dbReference type="ARBA" id="ARBA00038456"/>
    </source>
</evidence>
<feature type="domain" description="Thioesterase" evidence="24">
    <location>
        <begin position="63"/>
        <end position="128"/>
    </location>
</feature>
<evidence type="ECO:0000256" key="23">
    <source>
        <dbReference type="ARBA" id="ARBA00048180"/>
    </source>
</evidence>
<dbReference type="Proteomes" id="UP000292554">
    <property type="component" value="Unassembled WGS sequence"/>
</dbReference>
<dbReference type="CDD" id="cd03443">
    <property type="entry name" value="PaaI_thioesterase"/>
    <property type="match status" value="1"/>
</dbReference>
<sequence>MSELVPAVAAANYQSLAASHQQCIACGDPQMNPLTLGLRFSTTPASSVVADCRITAAWQGYSGIMHGGVISTLLDAAMTHCLFHHGVKALTAELNVKFVRPVAVGLQLRVSAALVKQRRAVFWLNAELADSSAIYATAAAKFVTVAEI</sequence>
<evidence type="ECO:0000256" key="7">
    <source>
        <dbReference type="ARBA" id="ARBA00022801"/>
    </source>
</evidence>
<comment type="catalytic activity">
    <reaction evidence="19">
        <text>octanoyl-CoA + H2O = octanoate + CoA + H(+)</text>
        <dbReference type="Rhea" id="RHEA:30143"/>
        <dbReference type="ChEBI" id="CHEBI:15377"/>
        <dbReference type="ChEBI" id="CHEBI:15378"/>
        <dbReference type="ChEBI" id="CHEBI:25646"/>
        <dbReference type="ChEBI" id="CHEBI:57287"/>
        <dbReference type="ChEBI" id="CHEBI:57386"/>
    </reaction>
    <physiologicalReaction direction="left-to-right" evidence="19">
        <dbReference type="Rhea" id="RHEA:30144"/>
    </physiologicalReaction>
</comment>
<reference evidence="25 26" key="1">
    <citation type="submission" date="2019-02" db="EMBL/GenBank/DDBJ databases">
        <title>Corallincola luteus sp. nov., a marine bacterium isolated from surface sediment of Bohai Sea in China.</title>
        <authorList>
            <person name="Ren Q."/>
        </authorList>
    </citation>
    <scope>NUCLEOTIDE SEQUENCE [LARGE SCALE GENOMIC DNA]</scope>
    <source>
        <strain evidence="25 26">DASS28</strain>
    </source>
</reference>
<comment type="catalytic activity">
    <reaction evidence="14">
        <text>(9Z)-octadecenoyl-CoA + H2O = (9Z)-octadecenoate + CoA + H(+)</text>
        <dbReference type="Rhea" id="RHEA:40139"/>
        <dbReference type="ChEBI" id="CHEBI:15377"/>
        <dbReference type="ChEBI" id="CHEBI:15378"/>
        <dbReference type="ChEBI" id="CHEBI:30823"/>
        <dbReference type="ChEBI" id="CHEBI:57287"/>
        <dbReference type="ChEBI" id="CHEBI:57387"/>
    </reaction>
    <physiologicalReaction direction="left-to-right" evidence="14">
        <dbReference type="Rhea" id="RHEA:40140"/>
    </physiologicalReaction>
</comment>
<comment type="caution">
    <text evidence="25">The sequence shown here is derived from an EMBL/GenBank/DDBJ whole genome shotgun (WGS) entry which is preliminary data.</text>
</comment>
<keyword evidence="9" id="KW-0809">Transit peptide</keyword>
<proteinExistence type="inferred from homology"/>
<organism evidence="25 26">
    <name type="scientific">Corallincola luteus</name>
    <dbReference type="NCBI Taxonomy" id="1775177"/>
    <lineage>
        <taxon>Bacteria</taxon>
        <taxon>Pseudomonadati</taxon>
        <taxon>Pseudomonadota</taxon>
        <taxon>Gammaproteobacteria</taxon>
        <taxon>Alteromonadales</taxon>
        <taxon>Psychromonadaceae</taxon>
        <taxon>Corallincola</taxon>
    </lineage>
</organism>
<evidence type="ECO:0000256" key="16">
    <source>
        <dbReference type="ARBA" id="ARBA00038848"/>
    </source>
</evidence>
<evidence type="ECO:0000256" key="3">
    <source>
        <dbReference type="ARBA" id="ARBA00004632"/>
    </source>
</evidence>
<evidence type="ECO:0000313" key="26">
    <source>
        <dbReference type="Proteomes" id="UP000292554"/>
    </source>
</evidence>
<keyword evidence="26" id="KW-1185">Reference proteome</keyword>
<dbReference type="InterPro" id="IPR006683">
    <property type="entry name" value="Thioestr_dom"/>
</dbReference>
<evidence type="ECO:0000256" key="14">
    <source>
        <dbReference type="ARBA" id="ARBA00037002"/>
    </source>
</evidence>
<keyword evidence="7" id="KW-0378">Hydrolase</keyword>
<evidence type="ECO:0000256" key="20">
    <source>
        <dbReference type="ARBA" id="ARBA00047734"/>
    </source>
</evidence>
<evidence type="ECO:0000256" key="17">
    <source>
        <dbReference type="ARBA" id="ARBA00040123"/>
    </source>
</evidence>
<evidence type="ECO:0000256" key="9">
    <source>
        <dbReference type="ARBA" id="ARBA00022946"/>
    </source>
</evidence>
<dbReference type="Pfam" id="PF03061">
    <property type="entry name" value="4HBT"/>
    <property type="match status" value="1"/>
</dbReference>
<evidence type="ECO:0000259" key="24">
    <source>
        <dbReference type="Pfam" id="PF03061"/>
    </source>
</evidence>
<dbReference type="EMBL" id="SJXE01000011">
    <property type="protein sequence ID" value="TCI01715.1"/>
    <property type="molecule type" value="Genomic_DNA"/>
</dbReference>
<evidence type="ECO:0000256" key="2">
    <source>
        <dbReference type="ARBA" id="ARBA00004496"/>
    </source>
</evidence>
<evidence type="ECO:0000313" key="25">
    <source>
        <dbReference type="EMBL" id="TCI01715.1"/>
    </source>
</evidence>
<dbReference type="InterPro" id="IPR003736">
    <property type="entry name" value="PAAI_dom"/>
</dbReference>
<dbReference type="InterPro" id="IPR052365">
    <property type="entry name" value="THEM4/THEM5_acyl-CoA_thioest"/>
</dbReference>
<comment type="catalytic activity">
    <reaction evidence="13">
        <text>(5Z,8Z,11Z,14Z)-eicosatetraenoyl-CoA + H2O = (5Z,8Z,11Z,14Z)-eicosatetraenoate + CoA + H(+)</text>
        <dbReference type="Rhea" id="RHEA:40151"/>
        <dbReference type="ChEBI" id="CHEBI:15377"/>
        <dbReference type="ChEBI" id="CHEBI:15378"/>
        <dbReference type="ChEBI" id="CHEBI:32395"/>
        <dbReference type="ChEBI" id="CHEBI:57287"/>
        <dbReference type="ChEBI" id="CHEBI:57368"/>
    </reaction>
    <physiologicalReaction direction="left-to-right" evidence="13">
        <dbReference type="Rhea" id="RHEA:40152"/>
    </physiologicalReaction>
</comment>
<evidence type="ECO:0000256" key="19">
    <source>
        <dbReference type="ARBA" id="ARBA00047588"/>
    </source>
</evidence>
<evidence type="ECO:0000256" key="5">
    <source>
        <dbReference type="ARBA" id="ARBA00022490"/>
    </source>
</evidence>
<evidence type="ECO:0000256" key="13">
    <source>
        <dbReference type="ARBA" id="ARBA00035852"/>
    </source>
</evidence>
<dbReference type="SUPFAM" id="SSF54637">
    <property type="entry name" value="Thioesterase/thiol ester dehydrase-isomerase"/>
    <property type="match status" value="1"/>
</dbReference>
<gene>
    <name evidence="25" type="ORF">EZV61_17240</name>
</gene>